<proteinExistence type="predicted"/>
<protein>
    <submittedName>
        <fullName evidence="4">Uncharacterized protein</fullName>
    </submittedName>
</protein>
<dbReference type="GO" id="GO:0016787">
    <property type="term" value="F:hydrolase activity"/>
    <property type="evidence" value="ECO:0007669"/>
    <property type="project" value="UniProtKB-KW"/>
</dbReference>
<evidence type="ECO:0000313" key="4">
    <source>
        <dbReference type="EMBL" id="POS83238.1"/>
    </source>
</evidence>
<dbReference type="Gene3D" id="3.10.450.30">
    <property type="entry name" value="Microbial ribonucleases"/>
    <property type="match status" value="2"/>
</dbReference>
<dbReference type="SUPFAM" id="SSF53933">
    <property type="entry name" value="Microbial ribonucleases"/>
    <property type="match status" value="1"/>
</dbReference>
<dbReference type="OrthoDB" id="5425539at2759"/>
<comment type="caution">
    <text evidence="4">The sequence shown here is derived from an EMBL/GenBank/DDBJ whole genome shotgun (WGS) entry which is preliminary data.</text>
</comment>
<reference evidence="4 5" key="1">
    <citation type="submission" date="2017-10" db="EMBL/GenBank/DDBJ databases">
        <title>Development of genomic resources for the powdery mildew, Erysiphe pulchra.</title>
        <authorList>
            <person name="Wadl P.A."/>
            <person name="Mack B.M."/>
            <person name="Moore G."/>
            <person name="Beltz S.B."/>
        </authorList>
    </citation>
    <scope>NUCLEOTIDE SEQUENCE [LARGE SCALE GENOMIC DNA]</scope>
    <source>
        <strain evidence="4">Cflorida</strain>
    </source>
</reference>
<organism evidence="4 5">
    <name type="scientific">Erysiphe pulchra</name>
    <dbReference type="NCBI Taxonomy" id="225359"/>
    <lineage>
        <taxon>Eukaryota</taxon>
        <taxon>Fungi</taxon>
        <taxon>Dikarya</taxon>
        <taxon>Ascomycota</taxon>
        <taxon>Pezizomycotina</taxon>
        <taxon>Leotiomycetes</taxon>
        <taxon>Erysiphales</taxon>
        <taxon>Erysiphaceae</taxon>
        <taxon>Erysiphe</taxon>
    </lineage>
</organism>
<sequence>MRLVTLFLILNIQLSYIHDLSAQARLVPKGYECGNIFFTDSEVNEALSLAKAALDEGHNFPQRYYGKIYSDTKFKEYFIWPIKPWTTYRVVFTRDSNEAVDVVAKITIDNDYAKCIRRGSSHIEPSPLEPVIANGYLCGQTFFTDEIIRQSLAIAQFMFHKKNKFPCPYVGSLFPRNSGFLMWPIMKEKNLYYSGKVHIGPYYLILSKELLFVEVVIKGFSKNFLRCIRSRQAPKAPDSDPHSKLFVPPPKTGFICGKTFFDDKVLQDGVEIAKKQASNVKKSQFPVKYFGPPYYEHSLIWPLMKDGSLYKRGKIVAYRLILKPDYKIIGVAVWYQGELKACDRKTIKTKKKHDTSDYQCIKHRFSHQQLVTAAEEACTRMSLAKKNMYPASYEGPEFNSKGPYYTFPVLQNDIFRHRNVGRNRVVINANCEVVGALTTLNVFNSEDNNNEFQKSGKAGFILWLSYDQFTTFRVVFTRGSNEAIDVVAKTTTDDYVKCIRRGSSHIEPSHLEPLVPNGYLCGHKFFTDEIIHQSHTLAQAKVQEKTKYPSPYVGSLFPENSGYLIWPIVRGDKLFKYGMTYVGTYYLILNKEREIVEVVVRGYNNNFLRCIRSRQAPKAPESDPHSK</sequence>
<keyword evidence="2" id="KW-0378">Hydrolase</keyword>
<gene>
    <name evidence="4" type="ORF">EPUL_004198</name>
</gene>
<evidence type="ECO:0000256" key="2">
    <source>
        <dbReference type="ARBA" id="ARBA00022801"/>
    </source>
</evidence>
<evidence type="ECO:0000313" key="5">
    <source>
        <dbReference type="Proteomes" id="UP000237438"/>
    </source>
</evidence>
<dbReference type="InterPro" id="IPR000026">
    <property type="entry name" value="N1-like"/>
</dbReference>
<feature type="non-terminal residue" evidence="4">
    <location>
        <position position="627"/>
    </location>
</feature>
<dbReference type="AlphaFoldDB" id="A0A2S4PMK0"/>
<dbReference type="Pfam" id="PF00545">
    <property type="entry name" value="Ribonuclease"/>
    <property type="match status" value="1"/>
</dbReference>
<keyword evidence="1" id="KW-0540">Nuclease</keyword>
<keyword evidence="3" id="KW-0732">Signal</keyword>
<evidence type="ECO:0000256" key="1">
    <source>
        <dbReference type="ARBA" id="ARBA00022722"/>
    </source>
</evidence>
<feature type="chain" id="PRO_5015453389" evidence="3">
    <location>
        <begin position="23"/>
        <end position="627"/>
    </location>
</feature>
<evidence type="ECO:0000256" key="3">
    <source>
        <dbReference type="SAM" id="SignalP"/>
    </source>
</evidence>
<accession>A0A2S4PMK0</accession>
<name>A0A2S4PMK0_9PEZI</name>
<keyword evidence="5" id="KW-1185">Reference proteome</keyword>
<dbReference type="GO" id="GO:0003723">
    <property type="term" value="F:RNA binding"/>
    <property type="evidence" value="ECO:0007669"/>
    <property type="project" value="InterPro"/>
</dbReference>
<feature type="signal peptide" evidence="3">
    <location>
        <begin position="1"/>
        <end position="22"/>
    </location>
</feature>
<dbReference type="InterPro" id="IPR016191">
    <property type="entry name" value="Ribonuclease/ribotoxin"/>
</dbReference>
<dbReference type="EMBL" id="PEDP01001769">
    <property type="protein sequence ID" value="POS83238.1"/>
    <property type="molecule type" value="Genomic_DNA"/>
</dbReference>
<dbReference type="GO" id="GO:0004521">
    <property type="term" value="F:RNA endonuclease activity"/>
    <property type="evidence" value="ECO:0007669"/>
    <property type="project" value="InterPro"/>
</dbReference>
<dbReference type="Proteomes" id="UP000237438">
    <property type="component" value="Unassembled WGS sequence"/>
</dbReference>